<reference evidence="2 3" key="2">
    <citation type="submission" date="2018-11" db="EMBL/GenBank/DDBJ databases">
        <authorList>
            <consortium name="Pathogen Informatics"/>
        </authorList>
    </citation>
    <scope>NUCLEOTIDE SEQUENCE [LARGE SCALE GENOMIC DNA]</scope>
</reference>
<evidence type="ECO:0000313" key="2">
    <source>
        <dbReference type="EMBL" id="VDM25692.1"/>
    </source>
</evidence>
<dbReference type="WBParaSite" id="TTAC_0000482301-mRNA-1">
    <property type="protein sequence ID" value="TTAC_0000482301-mRNA-1"/>
    <property type="gene ID" value="TTAC_0000482301"/>
</dbReference>
<evidence type="ECO:0000313" key="3">
    <source>
        <dbReference type="Proteomes" id="UP000274429"/>
    </source>
</evidence>
<accession>A0A0R3WVN3</accession>
<dbReference type="EMBL" id="UYWX01005401">
    <property type="protein sequence ID" value="VDM25692.1"/>
    <property type="molecule type" value="Genomic_DNA"/>
</dbReference>
<sequence>MEPWRYPPQRMIFEPPPMMFTYQQPESLGMMMRPNFLFPPPVSTIPSPMPDTASSIVSLWETEFGPTFTQRREELDAKRRLSVVDFKKKLVRWKELLENSKSASAKEELERLEQECTDPDLLQIMKRKSGRNRRRKRPCQDLPIVLPTSVGETLSRISAADASEPSQQPPPSVPLKEPENTDLSTITKYLADLKSASAFCQEKVRILNKLKQLRDARVAQLRNQGKLIPEQLDEVFEKERHSIYLEIESMQKAITEVTIRLEGAKQALTQEPEQPVVSSDGTVTPLGLPEDVHYLLFGPQNGESLQQRFD</sequence>
<keyword evidence="3" id="KW-1185">Reference proteome</keyword>
<evidence type="ECO:0000313" key="4">
    <source>
        <dbReference type="WBParaSite" id="TTAC_0000482301-mRNA-1"/>
    </source>
</evidence>
<dbReference type="AlphaFoldDB" id="A0A0R3WVN3"/>
<dbReference type="Proteomes" id="UP000274429">
    <property type="component" value="Unassembled WGS sequence"/>
</dbReference>
<name>A0A0R3WVN3_HYDTA</name>
<feature type="region of interest" description="Disordered" evidence="1">
    <location>
        <begin position="159"/>
        <end position="179"/>
    </location>
</feature>
<organism evidence="4">
    <name type="scientific">Hydatigena taeniaeformis</name>
    <name type="common">Feline tapeworm</name>
    <name type="synonym">Taenia taeniaeformis</name>
    <dbReference type="NCBI Taxonomy" id="6205"/>
    <lineage>
        <taxon>Eukaryota</taxon>
        <taxon>Metazoa</taxon>
        <taxon>Spiralia</taxon>
        <taxon>Lophotrochozoa</taxon>
        <taxon>Platyhelminthes</taxon>
        <taxon>Cestoda</taxon>
        <taxon>Eucestoda</taxon>
        <taxon>Cyclophyllidea</taxon>
        <taxon>Taeniidae</taxon>
        <taxon>Hydatigera</taxon>
    </lineage>
</organism>
<evidence type="ECO:0000256" key="1">
    <source>
        <dbReference type="SAM" id="MobiDB-lite"/>
    </source>
</evidence>
<gene>
    <name evidence="2" type="ORF">TTAC_LOCUS4808</name>
</gene>
<protein>
    <submittedName>
        <fullName evidence="4">BMERB domain-containing protein</fullName>
    </submittedName>
</protein>
<proteinExistence type="predicted"/>
<reference evidence="4" key="1">
    <citation type="submission" date="2017-02" db="UniProtKB">
        <authorList>
            <consortium name="WormBaseParasite"/>
        </authorList>
    </citation>
    <scope>IDENTIFICATION</scope>
</reference>
<dbReference type="OrthoDB" id="6265694at2759"/>